<dbReference type="InterPro" id="IPR006524">
    <property type="entry name" value="ArpU-like"/>
</dbReference>
<dbReference type="NCBIfam" id="TIGR01637">
    <property type="entry name" value="phage_arpU"/>
    <property type="match status" value="1"/>
</dbReference>
<name>A0A919XWR1_9BACL</name>
<dbReference type="RefSeq" id="WP_044479483.1">
    <property type="nucleotide sequence ID" value="NZ_BORS01000001.1"/>
</dbReference>
<dbReference type="Proteomes" id="UP000678895">
    <property type="component" value="Unassembled WGS sequence"/>
</dbReference>
<keyword evidence="2" id="KW-1185">Reference proteome</keyword>
<dbReference type="EMBL" id="BORS01000001">
    <property type="protein sequence ID" value="GIO40384.1"/>
    <property type="molecule type" value="Genomic_DNA"/>
</dbReference>
<reference evidence="1" key="1">
    <citation type="submission" date="2021-03" db="EMBL/GenBank/DDBJ databases">
        <title>Antimicrobial resistance genes in bacteria isolated from Japanese honey, and their potential for conferring macrolide and lincosamide resistance in the American foulbrood pathogen Paenibacillus larvae.</title>
        <authorList>
            <person name="Okamoto M."/>
            <person name="Kumagai M."/>
            <person name="Kanamori H."/>
            <person name="Takamatsu D."/>
        </authorList>
    </citation>
    <scope>NUCLEOTIDE SEQUENCE</scope>
    <source>
        <strain evidence="1">J41TS4</strain>
    </source>
</reference>
<dbReference type="AlphaFoldDB" id="A0A919XWR1"/>
<gene>
    <name evidence="1" type="ORF">J41TS4_01420</name>
</gene>
<protein>
    <submittedName>
        <fullName evidence="1">ArpU family transcriptional regulator</fullName>
    </submittedName>
</protein>
<proteinExistence type="predicted"/>
<sequence length="157" mass="18289">MSRKRSYHMTMVFHGLPIDIPATRAAVEERLEEIRQFRQFGLIRREAALTFSYEPRFHGATHVVGRPAEQAAVGNADREMELRKKSELLDKAMESLNKMQREVIERSYFDPEGEYDFISCGEMGISDRTYRRIKAEAIKLLAVAMNLEVYLKDEEKE</sequence>
<evidence type="ECO:0000313" key="2">
    <source>
        <dbReference type="Proteomes" id="UP000678895"/>
    </source>
</evidence>
<accession>A0A919XWR1</accession>
<evidence type="ECO:0000313" key="1">
    <source>
        <dbReference type="EMBL" id="GIO40384.1"/>
    </source>
</evidence>
<organism evidence="1 2">
    <name type="scientific">Paenibacillus apis</name>
    <dbReference type="NCBI Taxonomy" id="1792174"/>
    <lineage>
        <taxon>Bacteria</taxon>
        <taxon>Bacillati</taxon>
        <taxon>Bacillota</taxon>
        <taxon>Bacilli</taxon>
        <taxon>Bacillales</taxon>
        <taxon>Paenibacillaceae</taxon>
        <taxon>Paenibacillus</taxon>
    </lineage>
</organism>
<comment type="caution">
    <text evidence="1">The sequence shown here is derived from an EMBL/GenBank/DDBJ whole genome shotgun (WGS) entry which is preliminary data.</text>
</comment>